<reference evidence="2 3" key="1">
    <citation type="submission" date="2018-01" db="EMBL/GenBank/DDBJ databases">
        <title>Comparison of the Chinese Bamboo Partridge and Red Junglefowl genome sequences highlights the importance of demography in genome evolution.</title>
        <authorList>
            <person name="Tiley G.P."/>
            <person name="Kimball R.T."/>
            <person name="Braun E.L."/>
            <person name="Burleigh J.G."/>
        </authorList>
    </citation>
    <scope>NUCLEOTIDE SEQUENCE [LARGE SCALE GENOMIC DNA]</scope>
    <source>
        <strain evidence="2">RTK389</strain>
        <tissue evidence="2">Blood</tissue>
    </source>
</reference>
<accession>A0A2P4SM58</accession>
<feature type="region of interest" description="Disordered" evidence="1">
    <location>
        <begin position="23"/>
        <end position="53"/>
    </location>
</feature>
<dbReference type="AlphaFoldDB" id="A0A2P4SM58"/>
<proteinExistence type="predicted"/>
<evidence type="ECO:0000256" key="1">
    <source>
        <dbReference type="SAM" id="MobiDB-lite"/>
    </source>
</evidence>
<dbReference type="EMBL" id="PPHD01035956">
    <property type="protein sequence ID" value="POI25180.1"/>
    <property type="molecule type" value="Genomic_DNA"/>
</dbReference>
<gene>
    <name evidence="2" type="ORF">CIB84_011070</name>
</gene>
<protein>
    <submittedName>
        <fullName evidence="2">Uncharacterized protein</fullName>
    </submittedName>
</protein>
<evidence type="ECO:0000313" key="3">
    <source>
        <dbReference type="Proteomes" id="UP000237246"/>
    </source>
</evidence>
<sequence length="53" mass="6174">MRCQVCGALQSCPYDDIPECFRERDKQSPRIRRSSLGRQMGTQESVAEQQREL</sequence>
<feature type="compositionally biased region" description="Polar residues" evidence="1">
    <location>
        <begin position="36"/>
        <end position="53"/>
    </location>
</feature>
<organism evidence="2 3">
    <name type="scientific">Bambusicola thoracicus</name>
    <name type="common">Chinese bamboo-partridge</name>
    <name type="synonym">Perdix thoracica</name>
    <dbReference type="NCBI Taxonomy" id="9083"/>
    <lineage>
        <taxon>Eukaryota</taxon>
        <taxon>Metazoa</taxon>
        <taxon>Chordata</taxon>
        <taxon>Craniata</taxon>
        <taxon>Vertebrata</taxon>
        <taxon>Euteleostomi</taxon>
        <taxon>Archelosauria</taxon>
        <taxon>Archosauria</taxon>
        <taxon>Dinosauria</taxon>
        <taxon>Saurischia</taxon>
        <taxon>Theropoda</taxon>
        <taxon>Coelurosauria</taxon>
        <taxon>Aves</taxon>
        <taxon>Neognathae</taxon>
        <taxon>Galloanserae</taxon>
        <taxon>Galliformes</taxon>
        <taxon>Phasianidae</taxon>
        <taxon>Perdicinae</taxon>
        <taxon>Bambusicola</taxon>
    </lineage>
</organism>
<keyword evidence="3" id="KW-1185">Reference proteome</keyword>
<evidence type="ECO:0000313" key="2">
    <source>
        <dbReference type="EMBL" id="POI25180.1"/>
    </source>
</evidence>
<dbReference type="Proteomes" id="UP000237246">
    <property type="component" value="Unassembled WGS sequence"/>
</dbReference>
<comment type="caution">
    <text evidence="2">The sequence shown here is derived from an EMBL/GenBank/DDBJ whole genome shotgun (WGS) entry which is preliminary data.</text>
</comment>
<name>A0A2P4SM58_BAMTH</name>